<reference evidence="1" key="1">
    <citation type="submission" date="2023-03" db="EMBL/GenBank/DDBJ databases">
        <title>Massive genome expansion in bonnet fungi (Mycena s.s.) driven by repeated elements and novel gene families across ecological guilds.</title>
        <authorList>
            <consortium name="Lawrence Berkeley National Laboratory"/>
            <person name="Harder C.B."/>
            <person name="Miyauchi S."/>
            <person name="Viragh M."/>
            <person name="Kuo A."/>
            <person name="Thoen E."/>
            <person name="Andreopoulos B."/>
            <person name="Lu D."/>
            <person name="Skrede I."/>
            <person name="Drula E."/>
            <person name="Henrissat B."/>
            <person name="Morin E."/>
            <person name="Kohler A."/>
            <person name="Barry K."/>
            <person name="LaButti K."/>
            <person name="Morin E."/>
            <person name="Salamov A."/>
            <person name="Lipzen A."/>
            <person name="Mereny Z."/>
            <person name="Hegedus B."/>
            <person name="Baldrian P."/>
            <person name="Stursova M."/>
            <person name="Weitz H."/>
            <person name="Taylor A."/>
            <person name="Grigoriev I.V."/>
            <person name="Nagy L.G."/>
            <person name="Martin F."/>
            <person name="Kauserud H."/>
        </authorList>
    </citation>
    <scope>NUCLEOTIDE SEQUENCE</scope>
    <source>
        <strain evidence="1">CBHHK182m</strain>
    </source>
</reference>
<keyword evidence="2" id="KW-1185">Reference proteome</keyword>
<dbReference type="AlphaFoldDB" id="A0AAD7P3R0"/>
<evidence type="ECO:0008006" key="3">
    <source>
        <dbReference type="Google" id="ProtNLM"/>
    </source>
</evidence>
<comment type="caution">
    <text evidence="1">The sequence shown here is derived from an EMBL/GenBank/DDBJ whole genome shotgun (WGS) entry which is preliminary data.</text>
</comment>
<protein>
    <recommendedName>
        <fullName evidence="3">F-box domain-containing protein</fullName>
    </recommendedName>
</protein>
<accession>A0AAD7P3R0</accession>
<dbReference type="InterPro" id="IPR032675">
    <property type="entry name" value="LRR_dom_sf"/>
</dbReference>
<gene>
    <name evidence="1" type="ORF">B0H16DRAFT_1657827</name>
</gene>
<proteinExistence type="predicted"/>
<organism evidence="1 2">
    <name type="scientific">Mycena metata</name>
    <dbReference type="NCBI Taxonomy" id="1033252"/>
    <lineage>
        <taxon>Eukaryota</taxon>
        <taxon>Fungi</taxon>
        <taxon>Dikarya</taxon>
        <taxon>Basidiomycota</taxon>
        <taxon>Agaricomycotina</taxon>
        <taxon>Agaricomycetes</taxon>
        <taxon>Agaricomycetidae</taxon>
        <taxon>Agaricales</taxon>
        <taxon>Marasmiineae</taxon>
        <taxon>Mycenaceae</taxon>
        <taxon>Mycena</taxon>
    </lineage>
</organism>
<dbReference type="EMBL" id="JARKIB010000001">
    <property type="protein sequence ID" value="KAJ7786570.1"/>
    <property type="molecule type" value="Genomic_DNA"/>
</dbReference>
<dbReference type="Proteomes" id="UP001215598">
    <property type="component" value="Unassembled WGS sequence"/>
</dbReference>
<dbReference type="Gene3D" id="3.80.10.10">
    <property type="entry name" value="Ribonuclease Inhibitor"/>
    <property type="match status" value="1"/>
</dbReference>
<evidence type="ECO:0000313" key="2">
    <source>
        <dbReference type="Proteomes" id="UP001215598"/>
    </source>
</evidence>
<sequence>MSRPPAIAVLDSPEVSQKILEAILESANGRRALSRLARTCRAWLDPALNVLWRELDSLAPVIGLFPPHLLKKTRRPGLGLTTPPQEKDWEKILKYGERVLRVTYDELPNNVSTSIFPIFEEYRPRTYILPNLQHLTWKITTPDNLDRAGLFLTSGLQGLVLHLGGAGTKFPTLPTFLADLGGRMKLQSFTLNSSVSLPDTFTDHLLAQDRLERLVVVAPGALSPTVGKWAAYLPRLKSLQLDLSSRSAVTVNGFFKEVRDWRDLSTMICEKFGSSLSYLRIGATLSSKYGDLVRSTSRAAAAPAPSRLSLEHLSSLPVLRTISVDLPESICFTAVDVARLADVAPNLEEVRLCPLARFSPATPPQLTLENLAPLVKNCRRLNTLAVVIHARPGSAEASATSDSLLWLHVGHSWVADTLQVAILLSHFAPHLETIKWFLERNRPGFNEANARSWQKVSDILPHLQNLRLTERRAAAPAQKEVVIEYVEVAAPRPSTSDKAIDATVMTVDREVEARPSTAEFSVQVAPSSRNRATQASPSSVSIGIDATPLTAETEVDATPQTVETQVDATPELVDIATSATFGLFKRRTESLGREDVALDTLNVRP</sequence>
<name>A0AAD7P3R0_9AGAR</name>
<evidence type="ECO:0000313" key="1">
    <source>
        <dbReference type="EMBL" id="KAJ7786570.1"/>
    </source>
</evidence>